<reference evidence="4" key="1">
    <citation type="journal article" date="2013" name="Nat. Genet.">
        <title>The Capsella rubella genome and the genomic consequences of rapid mating system evolution.</title>
        <authorList>
            <person name="Slotte T."/>
            <person name="Hazzouri K.M."/>
            <person name="Agren J.A."/>
            <person name="Koenig D."/>
            <person name="Maumus F."/>
            <person name="Guo Y.L."/>
            <person name="Steige K."/>
            <person name="Platts A.E."/>
            <person name="Escobar J.S."/>
            <person name="Newman L.K."/>
            <person name="Wang W."/>
            <person name="Mandakova T."/>
            <person name="Vello E."/>
            <person name="Smith L.M."/>
            <person name="Henz S.R."/>
            <person name="Steffen J."/>
            <person name="Takuno S."/>
            <person name="Brandvain Y."/>
            <person name="Coop G."/>
            <person name="Andolfatto P."/>
            <person name="Hu T.T."/>
            <person name="Blanchette M."/>
            <person name="Clark R.M."/>
            <person name="Quesneville H."/>
            <person name="Nordborg M."/>
            <person name="Gaut B.S."/>
            <person name="Lysak M.A."/>
            <person name="Jenkins J."/>
            <person name="Grimwood J."/>
            <person name="Chapman J."/>
            <person name="Prochnik S."/>
            <person name="Shu S."/>
            <person name="Rokhsar D."/>
            <person name="Schmutz J."/>
            <person name="Weigel D."/>
            <person name="Wright S.I."/>
        </authorList>
    </citation>
    <scope>NUCLEOTIDE SEQUENCE [LARGE SCALE GENOMIC DNA]</scope>
    <source>
        <strain evidence="4">cv. Monte Gargano</strain>
    </source>
</reference>
<feature type="signal peptide" evidence="2">
    <location>
        <begin position="1"/>
        <end position="26"/>
    </location>
</feature>
<feature type="region of interest" description="Disordered" evidence="1">
    <location>
        <begin position="34"/>
        <end position="53"/>
    </location>
</feature>
<evidence type="ECO:0000256" key="2">
    <source>
        <dbReference type="SAM" id="SignalP"/>
    </source>
</evidence>
<gene>
    <name evidence="3" type="ORF">CARUB_v10027787mg</name>
</gene>
<keyword evidence="2" id="KW-0732">Signal</keyword>
<protein>
    <submittedName>
        <fullName evidence="3">Uncharacterized protein</fullName>
    </submittedName>
</protein>
<dbReference type="AlphaFoldDB" id="R0GD04"/>
<accession>R0GD04</accession>
<dbReference type="OrthoDB" id="1097392at2759"/>
<dbReference type="STRING" id="81985.R0GD04"/>
<evidence type="ECO:0000313" key="4">
    <source>
        <dbReference type="Proteomes" id="UP000029121"/>
    </source>
</evidence>
<sequence>MKLSIYIILSILSVSMMFNNIQFTDARQLRESNDHQDHHFTVGNTDDFAPTSP</sequence>
<organism evidence="3 4">
    <name type="scientific">Capsella rubella</name>
    <dbReference type="NCBI Taxonomy" id="81985"/>
    <lineage>
        <taxon>Eukaryota</taxon>
        <taxon>Viridiplantae</taxon>
        <taxon>Streptophyta</taxon>
        <taxon>Embryophyta</taxon>
        <taxon>Tracheophyta</taxon>
        <taxon>Spermatophyta</taxon>
        <taxon>Magnoliopsida</taxon>
        <taxon>eudicotyledons</taxon>
        <taxon>Gunneridae</taxon>
        <taxon>Pentapetalae</taxon>
        <taxon>rosids</taxon>
        <taxon>malvids</taxon>
        <taxon>Brassicales</taxon>
        <taxon>Brassicaceae</taxon>
        <taxon>Camelineae</taxon>
        <taxon>Capsella</taxon>
    </lineage>
</organism>
<dbReference type="KEGG" id="crb:17877225"/>
<name>R0GD04_9BRAS</name>
<evidence type="ECO:0000256" key="1">
    <source>
        <dbReference type="SAM" id="MobiDB-lite"/>
    </source>
</evidence>
<evidence type="ECO:0000313" key="3">
    <source>
        <dbReference type="EMBL" id="EOA14549.1"/>
    </source>
</evidence>
<dbReference type="EMBL" id="KB870812">
    <property type="protein sequence ID" value="EOA14549.1"/>
    <property type="molecule type" value="Genomic_DNA"/>
</dbReference>
<feature type="non-terminal residue" evidence="3">
    <location>
        <position position="53"/>
    </location>
</feature>
<dbReference type="Proteomes" id="UP000029121">
    <property type="component" value="Unassembled WGS sequence"/>
</dbReference>
<proteinExistence type="predicted"/>
<feature type="chain" id="PRO_5004342463" evidence="2">
    <location>
        <begin position="27"/>
        <end position="53"/>
    </location>
</feature>
<keyword evidence="4" id="KW-1185">Reference proteome</keyword>